<evidence type="ECO:0000256" key="4">
    <source>
        <dbReference type="ARBA" id="ARBA00023284"/>
    </source>
</evidence>
<feature type="domain" description="Thioredoxin" evidence="6">
    <location>
        <begin position="200"/>
        <end position="342"/>
    </location>
</feature>
<dbReference type="EMBL" id="PQVF01000001">
    <property type="protein sequence ID" value="POY38971.1"/>
    <property type="molecule type" value="Genomic_DNA"/>
</dbReference>
<keyword evidence="3" id="KW-1015">Disulfide bond</keyword>
<feature type="signal peptide" evidence="5">
    <location>
        <begin position="1"/>
        <end position="20"/>
    </location>
</feature>
<evidence type="ECO:0000259" key="6">
    <source>
        <dbReference type="PROSITE" id="PS51352"/>
    </source>
</evidence>
<dbReference type="InterPro" id="IPR025380">
    <property type="entry name" value="DUF4369"/>
</dbReference>
<evidence type="ECO:0000256" key="5">
    <source>
        <dbReference type="SAM" id="SignalP"/>
    </source>
</evidence>
<dbReference type="InterPro" id="IPR050553">
    <property type="entry name" value="Thioredoxin_ResA/DsbE_sf"/>
</dbReference>
<comment type="caution">
    <text evidence="7">The sequence shown here is derived from an EMBL/GenBank/DDBJ whole genome shotgun (WGS) entry which is preliminary data.</text>
</comment>
<dbReference type="Proteomes" id="UP000236893">
    <property type="component" value="Unassembled WGS sequence"/>
</dbReference>
<keyword evidence="2" id="KW-0201">Cytochrome c-type biogenesis</keyword>
<evidence type="ECO:0000256" key="1">
    <source>
        <dbReference type="ARBA" id="ARBA00004196"/>
    </source>
</evidence>
<dbReference type="InterPro" id="IPR000866">
    <property type="entry name" value="AhpC/TSA"/>
</dbReference>
<dbReference type="GO" id="GO:0017004">
    <property type="term" value="P:cytochrome complex assembly"/>
    <property type="evidence" value="ECO:0007669"/>
    <property type="project" value="UniProtKB-KW"/>
</dbReference>
<organism evidence="7 8">
    <name type="scientific">Solitalea longa</name>
    <dbReference type="NCBI Taxonomy" id="2079460"/>
    <lineage>
        <taxon>Bacteria</taxon>
        <taxon>Pseudomonadati</taxon>
        <taxon>Bacteroidota</taxon>
        <taxon>Sphingobacteriia</taxon>
        <taxon>Sphingobacteriales</taxon>
        <taxon>Sphingobacteriaceae</taxon>
        <taxon>Solitalea</taxon>
    </lineage>
</organism>
<evidence type="ECO:0000313" key="7">
    <source>
        <dbReference type="EMBL" id="POY38971.1"/>
    </source>
</evidence>
<keyword evidence="4" id="KW-0676">Redox-active center</keyword>
<dbReference type="AlphaFoldDB" id="A0A2S5A8Q2"/>
<reference evidence="7 8" key="1">
    <citation type="submission" date="2018-01" db="EMBL/GenBank/DDBJ databases">
        <authorList>
            <person name="Gaut B.S."/>
            <person name="Morton B.R."/>
            <person name="Clegg M.T."/>
            <person name="Duvall M.R."/>
        </authorList>
    </citation>
    <scope>NUCLEOTIDE SEQUENCE [LARGE SCALE GENOMIC DNA]</scope>
    <source>
        <strain evidence="7 8">HR-AV</strain>
    </source>
</reference>
<comment type="subcellular location">
    <subcellularLocation>
        <location evidence="1">Cell envelope</location>
    </subcellularLocation>
</comment>
<protein>
    <submittedName>
        <fullName evidence="7">Alkyl hydroperoxide reductase</fullName>
    </submittedName>
</protein>
<dbReference type="OrthoDB" id="750178at2"/>
<dbReference type="PANTHER" id="PTHR42852">
    <property type="entry name" value="THIOL:DISULFIDE INTERCHANGE PROTEIN DSBE"/>
    <property type="match status" value="1"/>
</dbReference>
<evidence type="ECO:0000256" key="2">
    <source>
        <dbReference type="ARBA" id="ARBA00022748"/>
    </source>
</evidence>
<dbReference type="InterPro" id="IPR013766">
    <property type="entry name" value="Thioredoxin_domain"/>
</dbReference>
<dbReference type="GO" id="GO:0030313">
    <property type="term" value="C:cell envelope"/>
    <property type="evidence" value="ECO:0007669"/>
    <property type="project" value="UniProtKB-SubCell"/>
</dbReference>
<evidence type="ECO:0000313" key="8">
    <source>
        <dbReference type="Proteomes" id="UP000236893"/>
    </source>
</evidence>
<dbReference type="PANTHER" id="PTHR42852:SF6">
    <property type="entry name" value="THIOL:DISULFIDE INTERCHANGE PROTEIN DSBE"/>
    <property type="match status" value="1"/>
</dbReference>
<sequence length="342" mass="38310">MRKLKSLIWLLCLIPVFASAQTQNSVLTISGTVAGNAKVIYLQNYRLRTFHVLDSAKVIDGKFQFSRKLQYPEVYGLAVDTAALAAVTGQQHPDAETLPIFFDDDKSVKVEFDADNHFQNSQVIGSAATEIYQQFRGNRSSGLEEFIKKNAKSIVPAYVLYRNYSSFLQPKELEKYLSLLDPSLAETQYVKDLEKLVGIAPIGSKAIDFSLPDINGKPVKLSDKLGKNYVLLEFWAGWCPVCRFENPNLVKNYQKYKDKGFDVFGVSLDKNKESWLKAIKDFGLDWTQVSDLSLWDNSAAQLYGFRALPASILIDPQGTIIAKNLIGEALDKKLAELLSTSK</sequence>
<dbReference type="CDD" id="cd02966">
    <property type="entry name" value="TlpA_like_family"/>
    <property type="match status" value="1"/>
</dbReference>
<keyword evidence="5" id="KW-0732">Signal</keyword>
<keyword evidence="8" id="KW-1185">Reference proteome</keyword>
<dbReference type="InterPro" id="IPR036249">
    <property type="entry name" value="Thioredoxin-like_sf"/>
</dbReference>
<accession>A0A2S5A8Q2</accession>
<evidence type="ECO:0000256" key="3">
    <source>
        <dbReference type="ARBA" id="ARBA00023157"/>
    </source>
</evidence>
<dbReference type="PROSITE" id="PS51352">
    <property type="entry name" value="THIOREDOXIN_2"/>
    <property type="match status" value="1"/>
</dbReference>
<proteinExistence type="predicted"/>
<dbReference type="Pfam" id="PF14289">
    <property type="entry name" value="DUF4369"/>
    <property type="match status" value="1"/>
</dbReference>
<gene>
    <name evidence="7" type="ORF">C3K47_00260</name>
</gene>
<dbReference type="Pfam" id="PF00578">
    <property type="entry name" value="AhpC-TSA"/>
    <property type="match status" value="1"/>
</dbReference>
<dbReference type="RefSeq" id="WP_103787073.1">
    <property type="nucleotide sequence ID" value="NZ_PQVF01000001.1"/>
</dbReference>
<dbReference type="GO" id="GO:0016491">
    <property type="term" value="F:oxidoreductase activity"/>
    <property type="evidence" value="ECO:0007669"/>
    <property type="project" value="InterPro"/>
</dbReference>
<name>A0A2S5A8Q2_9SPHI</name>
<dbReference type="Gene3D" id="3.40.30.10">
    <property type="entry name" value="Glutaredoxin"/>
    <property type="match status" value="1"/>
</dbReference>
<dbReference type="SUPFAM" id="SSF52833">
    <property type="entry name" value="Thioredoxin-like"/>
    <property type="match status" value="1"/>
</dbReference>
<dbReference type="GO" id="GO:0016209">
    <property type="term" value="F:antioxidant activity"/>
    <property type="evidence" value="ECO:0007669"/>
    <property type="project" value="InterPro"/>
</dbReference>
<feature type="chain" id="PRO_5015741263" evidence="5">
    <location>
        <begin position="21"/>
        <end position="342"/>
    </location>
</feature>